<evidence type="ECO:0000313" key="3">
    <source>
        <dbReference type="Proteomes" id="UP000823388"/>
    </source>
</evidence>
<keyword evidence="3" id="KW-1185">Reference proteome</keyword>
<feature type="compositionally biased region" description="Basic residues" evidence="1">
    <location>
        <begin position="163"/>
        <end position="173"/>
    </location>
</feature>
<feature type="region of interest" description="Disordered" evidence="1">
    <location>
        <begin position="1"/>
        <end position="30"/>
    </location>
</feature>
<sequence length="173" mass="18369">MHEGSDRTSRRSRGKSMLGGGAGRANGIPNGGATAAFLRWVILRRLPAVGAAPAALQESRGRRGLLLLPGRRRHTGGRPHQHRPPDPSLPPAGRAPGGLVRVLPAPGRRRRAVRLGRRGTRRLRLQPRRRRRGPAVAVAAPALLLPHRGPTVPGPCAPAPGHPLHRAHAPGRG</sequence>
<evidence type="ECO:0000313" key="2">
    <source>
        <dbReference type="EMBL" id="KAG2556127.1"/>
    </source>
</evidence>
<dbReference type="Proteomes" id="UP000823388">
    <property type="component" value="Chromosome 8N"/>
</dbReference>
<feature type="compositionally biased region" description="Pro residues" evidence="1">
    <location>
        <begin position="152"/>
        <end position="161"/>
    </location>
</feature>
<evidence type="ECO:0000256" key="1">
    <source>
        <dbReference type="SAM" id="MobiDB-lite"/>
    </source>
</evidence>
<reference evidence="2" key="1">
    <citation type="submission" date="2020-05" db="EMBL/GenBank/DDBJ databases">
        <title>WGS assembly of Panicum virgatum.</title>
        <authorList>
            <person name="Lovell J.T."/>
            <person name="Jenkins J."/>
            <person name="Shu S."/>
            <person name="Juenger T.E."/>
            <person name="Schmutz J."/>
        </authorList>
    </citation>
    <scope>NUCLEOTIDE SEQUENCE</scope>
    <source>
        <strain evidence="2">AP13</strain>
    </source>
</reference>
<gene>
    <name evidence="2" type="ORF">PVAP13_8NG061903</name>
</gene>
<feature type="region of interest" description="Disordered" evidence="1">
    <location>
        <begin position="63"/>
        <end position="98"/>
    </location>
</feature>
<feature type="compositionally biased region" description="Basic residues" evidence="1">
    <location>
        <begin position="70"/>
        <end position="82"/>
    </location>
</feature>
<name>A0A8T0P286_PANVG</name>
<protein>
    <submittedName>
        <fullName evidence="2">Uncharacterized protein</fullName>
    </submittedName>
</protein>
<comment type="caution">
    <text evidence="2">The sequence shown here is derived from an EMBL/GenBank/DDBJ whole genome shotgun (WGS) entry which is preliminary data.</text>
</comment>
<accession>A0A8T0P286</accession>
<dbReference type="EMBL" id="CM029052">
    <property type="protein sequence ID" value="KAG2556127.1"/>
    <property type="molecule type" value="Genomic_DNA"/>
</dbReference>
<organism evidence="2 3">
    <name type="scientific">Panicum virgatum</name>
    <name type="common">Blackwell switchgrass</name>
    <dbReference type="NCBI Taxonomy" id="38727"/>
    <lineage>
        <taxon>Eukaryota</taxon>
        <taxon>Viridiplantae</taxon>
        <taxon>Streptophyta</taxon>
        <taxon>Embryophyta</taxon>
        <taxon>Tracheophyta</taxon>
        <taxon>Spermatophyta</taxon>
        <taxon>Magnoliopsida</taxon>
        <taxon>Liliopsida</taxon>
        <taxon>Poales</taxon>
        <taxon>Poaceae</taxon>
        <taxon>PACMAD clade</taxon>
        <taxon>Panicoideae</taxon>
        <taxon>Panicodae</taxon>
        <taxon>Paniceae</taxon>
        <taxon>Panicinae</taxon>
        <taxon>Panicum</taxon>
        <taxon>Panicum sect. Hiantes</taxon>
    </lineage>
</organism>
<dbReference type="AlphaFoldDB" id="A0A8T0P286"/>
<feature type="region of interest" description="Disordered" evidence="1">
    <location>
        <begin position="151"/>
        <end position="173"/>
    </location>
</feature>
<proteinExistence type="predicted"/>